<name>A0ABQ1RZU4_9SPHN</name>
<keyword evidence="2" id="KW-1185">Reference proteome</keyword>
<organism evidence="1 2">
    <name type="scientific">Tsuneonella deserti</name>
    <dbReference type="NCBI Taxonomy" id="2035528"/>
    <lineage>
        <taxon>Bacteria</taxon>
        <taxon>Pseudomonadati</taxon>
        <taxon>Pseudomonadota</taxon>
        <taxon>Alphaproteobacteria</taxon>
        <taxon>Sphingomonadales</taxon>
        <taxon>Erythrobacteraceae</taxon>
        <taxon>Tsuneonella</taxon>
    </lineage>
</organism>
<evidence type="ECO:0008006" key="3">
    <source>
        <dbReference type="Google" id="ProtNLM"/>
    </source>
</evidence>
<dbReference type="Pfam" id="PF04299">
    <property type="entry name" value="FMN_bind_2"/>
    <property type="match status" value="1"/>
</dbReference>
<evidence type="ECO:0000313" key="2">
    <source>
        <dbReference type="Proteomes" id="UP000619041"/>
    </source>
</evidence>
<dbReference type="InterPro" id="IPR007396">
    <property type="entry name" value="TR_PAI2-type"/>
</dbReference>
<protein>
    <recommendedName>
        <fullName evidence="3">Protease synthase and sporulation protein PAI 2</fullName>
    </recommendedName>
</protein>
<gene>
    <name evidence="1" type="ORF">GCM10011515_04040</name>
</gene>
<accession>A0ABQ1RZU4</accession>
<sequence length="194" mass="21087">MSDPFSTLPDDRLDALIGQNPICWIVPHAAPDAAILMPVVLEREVRTVSLLGHLPRRAPATDVLGLEPAASFLFLGPNAYVSPAMAGRRDWAPTWNFASAKLTGPVALDDALTRPSVEAVVAHMEGRAGWRIEELGPRADDLIAQIIGFRAVACDTSLRLKLGQDEKPDDFASIAKALEGTNLGEWMTRYGRDY</sequence>
<dbReference type="PANTHER" id="PTHR35802">
    <property type="entry name" value="PROTEASE SYNTHASE AND SPORULATION PROTEIN PAI 2"/>
    <property type="match status" value="1"/>
</dbReference>
<dbReference type="PANTHER" id="PTHR35802:SF1">
    <property type="entry name" value="PROTEASE SYNTHASE AND SPORULATION PROTEIN PAI 2"/>
    <property type="match status" value="1"/>
</dbReference>
<dbReference type="RefSeq" id="WP_188643603.1">
    <property type="nucleotide sequence ID" value="NZ_BMKL01000001.1"/>
</dbReference>
<dbReference type="SUPFAM" id="SSF50475">
    <property type="entry name" value="FMN-binding split barrel"/>
    <property type="match status" value="1"/>
</dbReference>
<dbReference type="Proteomes" id="UP000619041">
    <property type="component" value="Unassembled WGS sequence"/>
</dbReference>
<proteinExistence type="predicted"/>
<dbReference type="EMBL" id="BMKL01000001">
    <property type="protein sequence ID" value="GGD87647.1"/>
    <property type="molecule type" value="Genomic_DNA"/>
</dbReference>
<evidence type="ECO:0000313" key="1">
    <source>
        <dbReference type="EMBL" id="GGD87647.1"/>
    </source>
</evidence>
<dbReference type="InterPro" id="IPR012349">
    <property type="entry name" value="Split_barrel_FMN-bd"/>
</dbReference>
<comment type="caution">
    <text evidence="1">The sequence shown here is derived from an EMBL/GenBank/DDBJ whole genome shotgun (WGS) entry which is preliminary data.</text>
</comment>
<dbReference type="Gene3D" id="2.30.110.10">
    <property type="entry name" value="Electron Transport, Fmn-binding Protein, Chain A"/>
    <property type="match status" value="1"/>
</dbReference>
<reference evidence="2" key="1">
    <citation type="journal article" date="2019" name="Int. J. Syst. Evol. Microbiol.">
        <title>The Global Catalogue of Microorganisms (GCM) 10K type strain sequencing project: providing services to taxonomists for standard genome sequencing and annotation.</title>
        <authorList>
            <consortium name="The Broad Institute Genomics Platform"/>
            <consortium name="The Broad Institute Genome Sequencing Center for Infectious Disease"/>
            <person name="Wu L."/>
            <person name="Ma J."/>
        </authorList>
    </citation>
    <scope>NUCLEOTIDE SEQUENCE [LARGE SCALE GENOMIC DNA]</scope>
    <source>
        <strain evidence="2">CGMCC 1.15959</strain>
    </source>
</reference>